<feature type="compositionally biased region" description="Polar residues" evidence="1">
    <location>
        <begin position="188"/>
        <end position="236"/>
    </location>
</feature>
<proteinExistence type="predicted"/>
<feature type="compositionally biased region" description="Polar residues" evidence="1">
    <location>
        <begin position="576"/>
        <end position="596"/>
    </location>
</feature>
<dbReference type="EMBL" id="PZQS01000007">
    <property type="protein sequence ID" value="PVD27684.1"/>
    <property type="molecule type" value="Genomic_DNA"/>
</dbReference>
<dbReference type="PANTHER" id="PTHR36489:SF2">
    <property type="entry name" value="APPLE DOMAIN-CONTAINING PROTEIN"/>
    <property type="match status" value="1"/>
</dbReference>
<gene>
    <name evidence="3" type="ORF">C0Q70_12852</name>
</gene>
<evidence type="ECO:0000313" key="4">
    <source>
        <dbReference type="Proteomes" id="UP000245119"/>
    </source>
</evidence>
<feature type="region of interest" description="Disordered" evidence="1">
    <location>
        <begin position="1592"/>
        <end position="1631"/>
    </location>
</feature>
<feature type="compositionally biased region" description="Basic and acidic residues" evidence="1">
    <location>
        <begin position="1079"/>
        <end position="1093"/>
    </location>
</feature>
<feature type="compositionally biased region" description="Polar residues" evidence="1">
    <location>
        <begin position="957"/>
        <end position="987"/>
    </location>
</feature>
<protein>
    <submittedName>
        <fullName evidence="3">Uncharacterized protein</fullName>
    </submittedName>
</protein>
<feature type="compositionally biased region" description="Polar residues" evidence="1">
    <location>
        <begin position="244"/>
        <end position="560"/>
    </location>
</feature>
<feature type="compositionally biased region" description="Polar residues" evidence="1">
    <location>
        <begin position="1610"/>
        <end position="1625"/>
    </location>
</feature>
<feature type="region of interest" description="Disordered" evidence="1">
    <location>
        <begin position="1136"/>
        <end position="1170"/>
    </location>
</feature>
<evidence type="ECO:0000256" key="2">
    <source>
        <dbReference type="SAM" id="Phobius"/>
    </source>
</evidence>
<feature type="transmembrane region" description="Helical" evidence="2">
    <location>
        <begin position="1392"/>
        <end position="1418"/>
    </location>
</feature>
<keyword evidence="2" id="KW-1133">Transmembrane helix</keyword>
<feature type="region of interest" description="Disordered" evidence="1">
    <location>
        <begin position="576"/>
        <end position="603"/>
    </location>
</feature>
<dbReference type="Proteomes" id="UP000245119">
    <property type="component" value="Linkage Group LG7"/>
</dbReference>
<feature type="compositionally biased region" description="Polar residues" evidence="1">
    <location>
        <begin position="1043"/>
        <end position="1062"/>
    </location>
</feature>
<feature type="compositionally biased region" description="Low complexity" evidence="1">
    <location>
        <begin position="1067"/>
        <end position="1076"/>
    </location>
</feature>
<evidence type="ECO:0000313" key="3">
    <source>
        <dbReference type="EMBL" id="PVD27684.1"/>
    </source>
</evidence>
<feature type="region of interest" description="Disordered" evidence="1">
    <location>
        <begin position="128"/>
        <end position="560"/>
    </location>
</feature>
<feature type="region of interest" description="Disordered" evidence="1">
    <location>
        <begin position="1183"/>
        <end position="1203"/>
    </location>
</feature>
<name>A0A2T7P2P4_POMCA</name>
<feature type="compositionally biased region" description="Polar residues" evidence="1">
    <location>
        <begin position="1186"/>
        <end position="1203"/>
    </location>
</feature>
<feature type="compositionally biased region" description="Polar residues" evidence="1">
    <location>
        <begin position="150"/>
        <end position="166"/>
    </location>
</feature>
<sequence length="1631" mass="174189">MTVLIYNSHARSATTETVNSLKQLTVAEILTTNPFVHNLATVETLTGRLSHKSERNLITTEALITKSLNQRLKFLDNQLTTVEAKNIETTTTKSGDIETPIENSSNSETTIDVALTVKNNEQTSVKTGGVLSVKTDAPTSVKTDGPTPVKTDTPTSVKNNDPTSVKTDAPTPVKRGGPTTVKAGGLTSVKTLGPTSTKTDAPTSVKTDAPTSTKTDAPTSLKNNEPTSTKTDTPTSVKIGVPTTVKTGGLTSVKTLGPTSTKTDAPTSVKTDAPTSVKTGGLTSVKTLGPTSIKTDAPTSLKYNEPTSTKTDAPTSVKTGGLTSVKTLGPTSTKTDAPTSVKTDAPTSTKTDAPTSVKTDAPTSIKTDAPTSLKYNEPTSTKTDAPTSVKTDAPTSTKTDAPTSVKTDAPTSIKTDAPTSLKYNEPTSTKTDAPTSVKTGGLTSVKTLGPTATKTDAPTSVKTGGLTSVKTLGPTSTKTDAPTSVKTDAPTSVKTGGLTSVKTLGPTSIKTDAPTSLKYNEPTSTKTDAPTSVKTGGITSVKTPGPTSIKTDAPTSLKYNEPTSIKTDALTSVKTGGQTSVKTDAPTSVKTVGPTSTKRDGSISVSHEISGSASLNLLKDKTTTRNDMNVTSQAVNIGNSKSSTKQVEMESTTNLFQKETTDLLVTDTTEAIFSIDETKESYLSVYTTTDNKQDRTTSTHFNRQTPLKLITAEKREAKASTEGPVTVPHGEKRVPSITTQSGYLQSSKATQSTVGLTSSALSASMSTSTGKINDKTIKANYSENDNTTITTFSTRPTGPSSTKRVVSITECEQDIASIDNNRVYTFLCTGLQTGNTVRWYEVHNDLSNVVATCLTAPDPCLNPDPCFNATRNGTVSELRVATTFWENTDGKMECRETINSVETQANLTVTLIPPKDTSGHHGGSKTTGWSPNGTTFTSRVITTTAYVSHHTQDMTTVSSTSLSDQHNGEETTFTSKNSRADVSSVTTPVMGETSERTQSISLSHTPSADRQTTVETTRKEITQDLYTTSIVPGERTTMKYRETTPSSTVSVMNRNTTTSNTLGLEATSSTTRNSETTENDQRSVETTEIKTENGKSTTYATNNSKTTWKSETTEMSRPNDEKTDMYTEYGKLTTYTTSNSKTTDSEWKSESTEMRMPSDETTNTNRWSEDVTTEHTATWDNEKANSEITSSLHRQSSNTSPQTSIFVMSSSVETNSEMTSAPPTGVITETKSLTSEYVKTTETSVTNNLTTAADVPRGQRTPTSLFQGETTFSDHFNRESTEHNAGKGGTTNTMSENVDTTTIESMFDNTTNNMTSVNEGIESTAQTSFTKEVSEHGLTASKTVSPSASIGDKSTEYFSTLETSSSRNYRALLSPTSMASAQKKDDQSSGDVLVAAVAGTFSVLAAVCLAAAIFFACYKSQKLTNRIIPEITKRRDGKGGVENGLMQEMINIASRQGRGLNEPNTKNTTDFTVFMAETSLSRETRKPASTSVSTGKGFNDKISAYSFVDERAPHSRNNEHRNIKWKEAVKNVVDESSGKGRPAPKLTLKELAELHREKRLVNSTPKVDISSEMTDANRAKNLRDIYAIVDRSKKRDSLETRKNESDEESQALSNPNLDEATNSHLPASIGG</sequence>
<feature type="compositionally biased region" description="Basic and acidic residues" evidence="1">
    <location>
        <begin position="1592"/>
        <end position="1604"/>
    </location>
</feature>
<evidence type="ECO:0000256" key="1">
    <source>
        <dbReference type="SAM" id="MobiDB-lite"/>
    </source>
</evidence>
<feature type="region of interest" description="Disordered" evidence="1">
    <location>
        <begin position="957"/>
        <end position="1122"/>
    </location>
</feature>
<feature type="compositionally biased region" description="Polar residues" evidence="1">
    <location>
        <begin position="1094"/>
        <end position="1110"/>
    </location>
</feature>
<feature type="compositionally biased region" description="Basic and acidic residues" evidence="1">
    <location>
        <begin position="1111"/>
        <end position="1122"/>
    </location>
</feature>
<reference evidence="3 4" key="1">
    <citation type="submission" date="2018-04" db="EMBL/GenBank/DDBJ databases">
        <title>The genome of golden apple snail Pomacea canaliculata provides insight into stress tolerance and invasive adaptation.</title>
        <authorList>
            <person name="Liu C."/>
            <person name="Liu B."/>
            <person name="Ren Y."/>
            <person name="Zhang Y."/>
            <person name="Wang H."/>
            <person name="Li S."/>
            <person name="Jiang F."/>
            <person name="Yin L."/>
            <person name="Zhang G."/>
            <person name="Qian W."/>
            <person name="Fan W."/>
        </authorList>
    </citation>
    <scope>NUCLEOTIDE SEQUENCE [LARGE SCALE GENOMIC DNA]</scope>
    <source>
        <strain evidence="3">SZHN2017</strain>
        <tissue evidence="3">Muscle</tissue>
    </source>
</reference>
<feature type="compositionally biased region" description="Polar residues" evidence="1">
    <location>
        <begin position="996"/>
        <end position="1015"/>
    </location>
</feature>
<organism evidence="3 4">
    <name type="scientific">Pomacea canaliculata</name>
    <name type="common">Golden apple snail</name>
    <dbReference type="NCBI Taxonomy" id="400727"/>
    <lineage>
        <taxon>Eukaryota</taxon>
        <taxon>Metazoa</taxon>
        <taxon>Spiralia</taxon>
        <taxon>Lophotrochozoa</taxon>
        <taxon>Mollusca</taxon>
        <taxon>Gastropoda</taxon>
        <taxon>Caenogastropoda</taxon>
        <taxon>Architaenioglossa</taxon>
        <taxon>Ampullarioidea</taxon>
        <taxon>Ampullariidae</taxon>
        <taxon>Pomacea</taxon>
    </lineage>
</organism>
<keyword evidence="2" id="KW-0472">Membrane</keyword>
<keyword evidence="2" id="KW-0812">Transmembrane</keyword>
<feature type="region of interest" description="Disordered" evidence="1">
    <location>
        <begin position="912"/>
        <end position="933"/>
    </location>
</feature>
<accession>A0A2T7P2P4</accession>
<dbReference type="OrthoDB" id="90756at2759"/>
<feature type="compositionally biased region" description="Basic and acidic residues" evidence="1">
    <location>
        <begin position="1143"/>
        <end position="1158"/>
    </location>
</feature>
<keyword evidence="4" id="KW-1185">Reference proteome</keyword>
<comment type="caution">
    <text evidence="3">The sequence shown here is derived from an EMBL/GenBank/DDBJ whole genome shotgun (WGS) entry which is preliminary data.</text>
</comment>
<dbReference type="PANTHER" id="PTHR36489">
    <property type="entry name" value="PROTEIN-COUPLED RECEPTOR GPR1, PUTATIVE-RELATED"/>
    <property type="match status" value="1"/>
</dbReference>